<evidence type="ECO:0000256" key="1">
    <source>
        <dbReference type="ARBA" id="ARBA00023284"/>
    </source>
</evidence>
<reference evidence="5" key="1">
    <citation type="submission" date="2022-06" db="EMBL/GenBank/DDBJ databases">
        <title>Solitalea sp. MAHUQ-68 isolated from rhizospheric soil.</title>
        <authorList>
            <person name="Huq M.A."/>
        </authorList>
    </citation>
    <scope>NUCLEOTIDE SEQUENCE</scope>
    <source>
        <strain evidence="5">MAHUQ-68</strain>
    </source>
</reference>
<dbReference type="SUPFAM" id="SSF52833">
    <property type="entry name" value="Thioredoxin-like"/>
    <property type="match status" value="1"/>
</dbReference>
<name>A0A9X2F4F6_9SPHI</name>
<gene>
    <name evidence="5" type="ORF">NF867_16970</name>
</gene>
<dbReference type="Proteomes" id="UP001155182">
    <property type="component" value="Unassembled WGS sequence"/>
</dbReference>
<evidence type="ECO:0000313" key="6">
    <source>
        <dbReference type="Proteomes" id="UP001155182"/>
    </source>
</evidence>
<dbReference type="InterPro" id="IPR036249">
    <property type="entry name" value="Thioredoxin-like_sf"/>
</dbReference>
<dbReference type="AlphaFoldDB" id="A0A9X2F4F6"/>
<keyword evidence="2" id="KW-0175">Coiled coil</keyword>
<keyword evidence="1" id="KW-0676">Redox-active center</keyword>
<comment type="caution">
    <text evidence="5">The sequence shown here is derived from an EMBL/GenBank/DDBJ whole genome shotgun (WGS) entry which is preliminary data.</text>
</comment>
<sequence>MKKQILSFLLIISAMGAWAQGIEFEHSSWKEVVQKAKEQNKPIFVDVYTSWCGPCRVMAATVFTKPEIGDKYNKGFISVKIDAEKGEGIDIKKKYEVQAYPTYLFINPADESLIGKATSSMSASEFGDVADKMLAKFSGKTEISIKEMTATFDSGNYDEAFLQTYIKRLKAERYNNMVSRPLEQYLNKYMSQLPTNDQLCFLAENFKGGAKVYDYLVKNYKTIDALLCKKDGLSAADFDRELMKETEKSFDYLGGKSKAEKEDLLNKRIANLTAIVLNESKRDKKILEAKMKVYSATADSIQLLQATREFITRFVLPEDQTGFINRSVIIIDKNAPEPILPIESGHAANSCASYASALLKLSTQKQDKELAMNLYKKAQALTPASCYFTNVMNTALYNLGDKKAAIKQQTAVLKEMKKNNDEYLEDAENLLQKMKNDETKVTFVSYKTKKIAAH</sequence>
<keyword evidence="6" id="KW-1185">Reference proteome</keyword>
<evidence type="ECO:0000259" key="4">
    <source>
        <dbReference type="PROSITE" id="PS51352"/>
    </source>
</evidence>
<dbReference type="PROSITE" id="PS51352">
    <property type="entry name" value="THIOREDOXIN_2"/>
    <property type="match status" value="1"/>
</dbReference>
<feature type="signal peptide" evidence="3">
    <location>
        <begin position="1"/>
        <end position="19"/>
    </location>
</feature>
<dbReference type="PANTHER" id="PTHR42899">
    <property type="entry name" value="SPERMATOGENESIS-ASSOCIATED PROTEIN 20"/>
    <property type="match status" value="1"/>
</dbReference>
<feature type="coiled-coil region" evidence="2">
    <location>
        <begin position="406"/>
        <end position="440"/>
    </location>
</feature>
<dbReference type="PANTHER" id="PTHR42899:SF1">
    <property type="entry name" value="SPERMATOGENESIS-ASSOCIATED PROTEIN 20"/>
    <property type="match status" value="1"/>
</dbReference>
<dbReference type="RefSeq" id="WP_252589589.1">
    <property type="nucleotide sequence ID" value="NZ_JAMWYS010000058.1"/>
</dbReference>
<dbReference type="PROSITE" id="PS00194">
    <property type="entry name" value="THIOREDOXIN_1"/>
    <property type="match status" value="1"/>
</dbReference>
<dbReference type="InterPro" id="IPR017937">
    <property type="entry name" value="Thioredoxin_CS"/>
</dbReference>
<evidence type="ECO:0000256" key="2">
    <source>
        <dbReference type="SAM" id="Coils"/>
    </source>
</evidence>
<evidence type="ECO:0000313" key="5">
    <source>
        <dbReference type="EMBL" id="MCO4294557.1"/>
    </source>
</evidence>
<dbReference type="InterPro" id="IPR013766">
    <property type="entry name" value="Thioredoxin_domain"/>
</dbReference>
<dbReference type="Gene3D" id="3.40.30.10">
    <property type="entry name" value="Glutaredoxin"/>
    <property type="match status" value="1"/>
</dbReference>
<keyword evidence="3" id="KW-0732">Signal</keyword>
<accession>A0A9X2F4F6</accession>
<dbReference type="InterPro" id="IPR024705">
    <property type="entry name" value="Ssp411"/>
</dbReference>
<feature type="chain" id="PRO_5040981888" evidence="3">
    <location>
        <begin position="20"/>
        <end position="454"/>
    </location>
</feature>
<dbReference type="Pfam" id="PF13899">
    <property type="entry name" value="Thioredoxin_7"/>
    <property type="match status" value="1"/>
</dbReference>
<proteinExistence type="predicted"/>
<protein>
    <submittedName>
        <fullName evidence="5">Thioredoxin family protein</fullName>
    </submittedName>
</protein>
<organism evidence="5 6">
    <name type="scientific">Solitalea agri</name>
    <dbReference type="NCBI Taxonomy" id="2953739"/>
    <lineage>
        <taxon>Bacteria</taxon>
        <taxon>Pseudomonadati</taxon>
        <taxon>Bacteroidota</taxon>
        <taxon>Sphingobacteriia</taxon>
        <taxon>Sphingobacteriales</taxon>
        <taxon>Sphingobacteriaceae</taxon>
        <taxon>Solitalea</taxon>
    </lineage>
</organism>
<evidence type="ECO:0000256" key="3">
    <source>
        <dbReference type="SAM" id="SignalP"/>
    </source>
</evidence>
<dbReference type="EMBL" id="JAMWYS010000058">
    <property type="protein sequence ID" value="MCO4294557.1"/>
    <property type="molecule type" value="Genomic_DNA"/>
</dbReference>
<feature type="domain" description="Thioredoxin" evidence="4">
    <location>
        <begin position="13"/>
        <end position="135"/>
    </location>
</feature>